<dbReference type="PANTHER" id="PTHR46216">
    <property type="entry name" value="PROSAPOSIN RECEPTOR GPR37 FAMILY MEMBER"/>
    <property type="match status" value="1"/>
</dbReference>
<evidence type="ECO:0000256" key="16">
    <source>
        <dbReference type="SAM" id="Phobius"/>
    </source>
</evidence>
<keyword evidence="3" id="KW-1003">Cell membrane</keyword>
<feature type="transmembrane region" description="Helical" evidence="16">
    <location>
        <begin position="208"/>
        <end position="236"/>
    </location>
</feature>
<evidence type="ECO:0000256" key="3">
    <source>
        <dbReference type="ARBA" id="ARBA00022475"/>
    </source>
</evidence>
<evidence type="ECO:0000256" key="6">
    <source>
        <dbReference type="ARBA" id="ARBA00022843"/>
    </source>
</evidence>
<dbReference type="SUPFAM" id="SSF81321">
    <property type="entry name" value="Family A G protein-coupled receptor-like"/>
    <property type="match status" value="1"/>
</dbReference>
<evidence type="ECO:0000256" key="13">
    <source>
        <dbReference type="ARBA" id="ARBA00023224"/>
    </source>
</evidence>
<dbReference type="InterPro" id="IPR003909">
    <property type="entry name" value="GPR37_orph"/>
</dbReference>
<keyword evidence="13" id="KW-0807">Transducer</keyword>
<dbReference type="Proteomes" id="UP000516260">
    <property type="component" value="Chromosome 12"/>
</dbReference>
<evidence type="ECO:0000256" key="4">
    <source>
        <dbReference type="ARBA" id="ARBA00022692"/>
    </source>
</evidence>
<protein>
    <recommendedName>
        <fullName evidence="18">G-protein coupled receptors family 1 profile domain-containing protein</fullName>
    </recommendedName>
</protein>
<feature type="compositionally biased region" description="Low complexity" evidence="15">
    <location>
        <begin position="143"/>
        <end position="157"/>
    </location>
</feature>
<keyword evidence="7 16" id="KW-1133">Transmembrane helix</keyword>
<evidence type="ECO:0000256" key="11">
    <source>
        <dbReference type="ARBA" id="ARBA00023170"/>
    </source>
</evidence>
<feature type="signal peptide" evidence="17">
    <location>
        <begin position="1"/>
        <end position="18"/>
    </location>
</feature>
<evidence type="ECO:0000256" key="17">
    <source>
        <dbReference type="SAM" id="SignalP"/>
    </source>
</evidence>
<feature type="domain" description="G-protein coupled receptors family 1 profile" evidence="18">
    <location>
        <begin position="227"/>
        <end position="498"/>
    </location>
</feature>
<evidence type="ECO:0000256" key="9">
    <source>
        <dbReference type="ARBA" id="ARBA00023136"/>
    </source>
</evidence>
<evidence type="ECO:0000256" key="12">
    <source>
        <dbReference type="ARBA" id="ARBA00023180"/>
    </source>
</evidence>
<evidence type="ECO:0000313" key="19">
    <source>
        <dbReference type="EMBL" id="TNN00721.1"/>
    </source>
</evidence>
<evidence type="ECO:0000256" key="14">
    <source>
        <dbReference type="ARBA" id="ARBA00023273"/>
    </source>
</evidence>
<evidence type="ECO:0000256" key="1">
    <source>
        <dbReference type="ARBA" id="ARBA00004316"/>
    </source>
</evidence>
<dbReference type="GO" id="GO:0007193">
    <property type="term" value="P:adenylate cyclase-inhibiting G protein-coupled receptor signaling pathway"/>
    <property type="evidence" value="ECO:0007669"/>
    <property type="project" value="TreeGrafter"/>
</dbReference>
<keyword evidence="12" id="KW-0325">Glycoprotein</keyword>
<reference evidence="19 20" key="1">
    <citation type="submission" date="2019-04" db="EMBL/GenBank/DDBJ databases">
        <title>The sequence and de novo assembly of Takifugu bimaculatus genome using PacBio and Hi-C technologies.</title>
        <authorList>
            <person name="Xu P."/>
            <person name="Liu B."/>
            <person name="Zhou Z."/>
        </authorList>
    </citation>
    <scope>NUCLEOTIDE SEQUENCE [LARGE SCALE GENOMIC DNA]</scope>
    <source>
        <strain evidence="19">TB-2018</strain>
        <tissue evidence="19">Muscle</tissue>
    </source>
</reference>
<sequence>MLLPLSGFVCVWFCSGAAEFHNQKTKTTFSPHESSAAERNVQGHRWLTVIGKDSGGPRGAGLQISELKSVTLAPAERFGPQTPRPCVRKTDAQSRAQRVRRKLVNKAGEQRSTPHGPLCTLEWKAKRGPNPVRTERSEPLPVGAAPAAMAQGQEAEPPTGLNISDYGEEEQDYEVPDYPDPTPLLPLDSRTRRKLLKNPFYPLSAEAMGAYAVLMVSAVIFIVGVIGNVSVMCIVCHNFYMRSISNSLLASLALWDFSVIFFCLPLVLFHQLTKTWLLGELSCKIIPYLEVASLGVTTFTLCALCIDRFRAATNVQMYYEMIENWVSTSAKLGVIWVGAMLLALPELLIRQLVTEDSGPPNVSLCERCVVRISTDLPDTLYVLGLTYDSARLWWYFGCYFCLPTLFTICSSLFTARKIRGAKRARVRASKKQNQLESQMNCVVVALAILYGFCIVPENICNIVGTYMAASVPQRTLDVLHVVSQLLLFCKSAAAPVLLFSLCQPFSQAFLNCCCCCCEECNPPPASDDHLEMLPPSADQREASDSATHAIVGTHC</sequence>
<feature type="region of interest" description="Disordered" evidence="15">
    <location>
        <begin position="76"/>
        <end position="157"/>
    </location>
</feature>
<comment type="subcellular location">
    <subcellularLocation>
        <location evidence="2">Cell membrane</location>
        <topology evidence="2">Multi-pass membrane protein</topology>
    </subcellularLocation>
    <subcellularLocation>
        <location evidence="1">Cell projection</location>
    </subcellularLocation>
</comment>
<keyword evidence="6" id="KW-0832">Ubl conjugation</keyword>
<name>A0A4Z2C9A9_9TELE</name>
<accession>A0A4Z2C9A9</accession>
<keyword evidence="9 16" id="KW-0472">Membrane</keyword>
<dbReference type="GO" id="GO:0008528">
    <property type="term" value="F:G protein-coupled peptide receptor activity"/>
    <property type="evidence" value="ECO:0007669"/>
    <property type="project" value="TreeGrafter"/>
</dbReference>
<evidence type="ECO:0000256" key="15">
    <source>
        <dbReference type="SAM" id="MobiDB-lite"/>
    </source>
</evidence>
<dbReference type="AlphaFoldDB" id="A0A4Z2C9A9"/>
<keyword evidence="14" id="KW-0966">Cell projection</keyword>
<keyword evidence="4 16" id="KW-0812">Transmembrane</keyword>
<dbReference type="Pfam" id="PF00001">
    <property type="entry name" value="7tm_1"/>
    <property type="match status" value="1"/>
</dbReference>
<dbReference type="PANTHER" id="PTHR46216:SF3">
    <property type="entry name" value="PROSAPOSIN RECEPTOR GPR37"/>
    <property type="match status" value="1"/>
</dbReference>
<dbReference type="PRINTS" id="PR01421">
    <property type="entry name" value="GPR37ORPHANR"/>
</dbReference>
<evidence type="ECO:0000256" key="2">
    <source>
        <dbReference type="ARBA" id="ARBA00004651"/>
    </source>
</evidence>
<feature type="transmembrane region" description="Helical" evidence="16">
    <location>
        <begin position="248"/>
        <end position="268"/>
    </location>
</feature>
<feature type="chain" id="PRO_5021279396" description="G-protein coupled receptors family 1 profile domain-containing protein" evidence="17">
    <location>
        <begin position="19"/>
        <end position="555"/>
    </location>
</feature>
<dbReference type="EMBL" id="SWLE01000004">
    <property type="protein sequence ID" value="TNN00721.1"/>
    <property type="molecule type" value="Genomic_DNA"/>
</dbReference>
<proteinExistence type="predicted"/>
<dbReference type="GO" id="GO:0043235">
    <property type="term" value="C:receptor complex"/>
    <property type="evidence" value="ECO:0007669"/>
    <property type="project" value="TreeGrafter"/>
</dbReference>
<dbReference type="GO" id="GO:0005886">
    <property type="term" value="C:plasma membrane"/>
    <property type="evidence" value="ECO:0007669"/>
    <property type="project" value="UniProtKB-SubCell"/>
</dbReference>
<feature type="transmembrane region" description="Helical" evidence="16">
    <location>
        <begin position="288"/>
        <end position="309"/>
    </location>
</feature>
<dbReference type="GO" id="GO:0036505">
    <property type="term" value="F:prosaposin receptor activity"/>
    <property type="evidence" value="ECO:0007669"/>
    <property type="project" value="TreeGrafter"/>
</dbReference>
<comment type="caution">
    <text evidence="19">The sequence shown here is derived from an EMBL/GenBank/DDBJ whole genome shotgun (WGS) entry which is preliminary data.</text>
</comment>
<keyword evidence="11" id="KW-0675">Receptor</keyword>
<dbReference type="InterPro" id="IPR000276">
    <property type="entry name" value="GPCR_Rhodpsn"/>
</dbReference>
<keyword evidence="5 17" id="KW-0732">Signal</keyword>
<evidence type="ECO:0000256" key="10">
    <source>
        <dbReference type="ARBA" id="ARBA00023157"/>
    </source>
</evidence>
<dbReference type="FunFam" id="1.20.1070.10:FF:000059">
    <property type="entry name" value="G protein-coupled receptor 37"/>
    <property type="match status" value="1"/>
</dbReference>
<feature type="transmembrane region" description="Helical" evidence="16">
    <location>
        <begin position="392"/>
        <end position="414"/>
    </location>
</feature>
<keyword evidence="10" id="KW-1015">Disulfide bond</keyword>
<evidence type="ECO:0000256" key="5">
    <source>
        <dbReference type="ARBA" id="ARBA00022729"/>
    </source>
</evidence>
<dbReference type="InterPro" id="IPR017452">
    <property type="entry name" value="GPCR_Rhodpsn_7TM"/>
</dbReference>
<dbReference type="PROSITE" id="PS50262">
    <property type="entry name" value="G_PROTEIN_RECEP_F1_2"/>
    <property type="match status" value="1"/>
</dbReference>
<dbReference type="GO" id="GO:0042995">
    <property type="term" value="C:cell projection"/>
    <property type="evidence" value="ECO:0007669"/>
    <property type="project" value="UniProtKB-SubCell"/>
</dbReference>
<dbReference type="PRINTS" id="PR00237">
    <property type="entry name" value="GPCRRHODOPSN"/>
</dbReference>
<evidence type="ECO:0000256" key="7">
    <source>
        <dbReference type="ARBA" id="ARBA00022989"/>
    </source>
</evidence>
<evidence type="ECO:0000256" key="8">
    <source>
        <dbReference type="ARBA" id="ARBA00023040"/>
    </source>
</evidence>
<evidence type="ECO:0000313" key="20">
    <source>
        <dbReference type="Proteomes" id="UP000516260"/>
    </source>
</evidence>
<dbReference type="Gene3D" id="1.20.1070.10">
    <property type="entry name" value="Rhodopsin 7-helix transmembrane proteins"/>
    <property type="match status" value="1"/>
</dbReference>
<gene>
    <name evidence="19" type="ORF">fugu_011967</name>
</gene>
<evidence type="ECO:0000259" key="18">
    <source>
        <dbReference type="PROSITE" id="PS50262"/>
    </source>
</evidence>
<keyword evidence="20" id="KW-1185">Reference proteome</keyword>
<organism evidence="19 20">
    <name type="scientific">Takifugu bimaculatus</name>
    <dbReference type="NCBI Taxonomy" id="433685"/>
    <lineage>
        <taxon>Eukaryota</taxon>
        <taxon>Metazoa</taxon>
        <taxon>Chordata</taxon>
        <taxon>Craniata</taxon>
        <taxon>Vertebrata</taxon>
        <taxon>Euteleostomi</taxon>
        <taxon>Actinopterygii</taxon>
        <taxon>Neopterygii</taxon>
        <taxon>Teleostei</taxon>
        <taxon>Neoteleostei</taxon>
        <taxon>Acanthomorphata</taxon>
        <taxon>Eupercaria</taxon>
        <taxon>Tetraodontiformes</taxon>
        <taxon>Tetradontoidea</taxon>
        <taxon>Tetraodontidae</taxon>
        <taxon>Takifugu</taxon>
    </lineage>
</organism>
<keyword evidence="8" id="KW-0297">G-protein coupled receptor</keyword>
<dbReference type="GO" id="GO:0043410">
    <property type="term" value="P:positive regulation of MAPK cascade"/>
    <property type="evidence" value="ECO:0007669"/>
    <property type="project" value="TreeGrafter"/>
</dbReference>
<feature type="transmembrane region" description="Helical" evidence="16">
    <location>
        <begin position="330"/>
        <end position="349"/>
    </location>
</feature>
<dbReference type="CDD" id="cd15127">
    <property type="entry name" value="7tmA_GPR37"/>
    <property type="match status" value="1"/>
</dbReference>